<dbReference type="InterPro" id="IPR054539">
    <property type="entry name" value="Beta-prop_PDH"/>
</dbReference>
<dbReference type="OrthoDB" id="507128at2759"/>
<keyword evidence="1" id="KW-0732">Signal</keyword>
<proteinExistence type="predicted"/>
<keyword evidence="4" id="KW-1185">Reference proteome</keyword>
<dbReference type="InterPro" id="IPR011041">
    <property type="entry name" value="Quinoprot_gluc/sorb_DH_b-prop"/>
</dbReference>
<gene>
    <name evidence="3" type="ORF">PsYK624_023220</name>
</gene>
<dbReference type="AlphaFoldDB" id="A0A9P3FZQ5"/>
<organism evidence="3 4">
    <name type="scientific">Phanerochaete sordida</name>
    <dbReference type="NCBI Taxonomy" id="48140"/>
    <lineage>
        <taxon>Eukaryota</taxon>
        <taxon>Fungi</taxon>
        <taxon>Dikarya</taxon>
        <taxon>Basidiomycota</taxon>
        <taxon>Agaricomycotina</taxon>
        <taxon>Agaricomycetes</taxon>
        <taxon>Polyporales</taxon>
        <taxon>Phanerochaetaceae</taxon>
        <taxon>Phanerochaete</taxon>
    </lineage>
</organism>
<dbReference type="InterPro" id="IPR011042">
    <property type="entry name" value="6-blade_b-propeller_TolB-like"/>
</dbReference>
<evidence type="ECO:0000313" key="3">
    <source>
        <dbReference type="EMBL" id="GJE86242.1"/>
    </source>
</evidence>
<evidence type="ECO:0000259" key="2">
    <source>
        <dbReference type="Pfam" id="PF22807"/>
    </source>
</evidence>
<dbReference type="Proteomes" id="UP000703269">
    <property type="component" value="Unassembled WGS sequence"/>
</dbReference>
<protein>
    <submittedName>
        <fullName evidence="3">Soluble quino protein glucose dehydrogenase</fullName>
    </submittedName>
</protein>
<dbReference type="SUPFAM" id="SSF50952">
    <property type="entry name" value="Soluble quinoprotein glucose dehydrogenase"/>
    <property type="match status" value="1"/>
</dbReference>
<name>A0A9P3FZQ5_9APHY</name>
<feature type="chain" id="PRO_5040206207" evidence="1">
    <location>
        <begin position="27"/>
        <end position="449"/>
    </location>
</feature>
<comment type="caution">
    <text evidence="3">The sequence shown here is derived from an EMBL/GenBank/DDBJ whole genome shotgun (WGS) entry which is preliminary data.</text>
</comment>
<sequence>MARRTLLAHTGIALLAAPVFAALARAQCTPHGALAFRSPVTAAPGLAATPIFANLTTPRGIAFDGGGSLLVVERGLGVTAFTEHAPGCAGWFRSVVLADAGLTQGIQVDGPRLYVSTAGEVLRFAYDEATRQVSGEPVTIVDGIPPDGELTTRPILLFPSTDPTHILVSSALATNIDPTARNASSGRSQIRLFPLAPPTSNSSAQDFFSGALLAFGIRNPAGFAFLPPRSPNMWVVDNGASIDNVTGLTAAFVNDNPADELEFVDAAAGAHANRFYGFPDCTTVWNPRADPVGDPQFLNFTTGEQFSLELQPERDNAFCQDPKNNVPPRLSFQAHSVPLDIKFFFPGKGNNAGSSVPASWAGDAFVSFHGSFDRTPPTGYGVVRVPFAGLQPAAPPASQKGYTFLAQATNLTSCPGTCIRPVGLAFASDGRLFVSSDSSGELFIISRKT</sequence>
<evidence type="ECO:0000313" key="4">
    <source>
        <dbReference type="Proteomes" id="UP000703269"/>
    </source>
</evidence>
<dbReference type="EMBL" id="BPQB01000003">
    <property type="protein sequence ID" value="GJE86242.1"/>
    <property type="molecule type" value="Genomic_DNA"/>
</dbReference>
<evidence type="ECO:0000256" key="1">
    <source>
        <dbReference type="SAM" id="SignalP"/>
    </source>
</evidence>
<dbReference type="Gene3D" id="2.120.10.30">
    <property type="entry name" value="TolB, C-terminal domain"/>
    <property type="match status" value="1"/>
</dbReference>
<reference evidence="3 4" key="1">
    <citation type="submission" date="2021-08" db="EMBL/GenBank/DDBJ databases">
        <title>Draft Genome Sequence of Phanerochaete sordida strain YK-624.</title>
        <authorList>
            <person name="Mori T."/>
            <person name="Dohra H."/>
            <person name="Suzuki T."/>
            <person name="Kawagishi H."/>
            <person name="Hirai H."/>
        </authorList>
    </citation>
    <scope>NUCLEOTIDE SEQUENCE [LARGE SCALE GENOMIC DNA]</scope>
    <source>
        <strain evidence="3 4">YK-624</strain>
    </source>
</reference>
<feature type="signal peptide" evidence="1">
    <location>
        <begin position="1"/>
        <end position="26"/>
    </location>
</feature>
<dbReference type="Pfam" id="PF22807">
    <property type="entry name" value="TrAA12"/>
    <property type="match status" value="1"/>
</dbReference>
<accession>A0A9P3FZQ5</accession>
<feature type="domain" description="Pyrroloquinoline quinone-dependent pyranose dehydrogenase beta-propeller" evidence="2">
    <location>
        <begin position="41"/>
        <end position="447"/>
    </location>
</feature>